<keyword evidence="3" id="KW-1185">Reference proteome</keyword>
<organism evidence="2 3">
    <name type="scientific">Smittium culicis</name>
    <dbReference type="NCBI Taxonomy" id="133412"/>
    <lineage>
        <taxon>Eukaryota</taxon>
        <taxon>Fungi</taxon>
        <taxon>Fungi incertae sedis</taxon>
        <taxon>Zoopagomycota</taxon>
        <taxon>Kickxellomycotina</taxon>
        <taxon>Harpellomycetes</taxon>
        <taxon>Harpellales</taxon>
        <taxon>Legeriomycetaceae</taxon>
        <taxon>Smittium</taxon>
    </lineage>
</organism>
<feature type="region of interest" description="Disordered" evidence="1">
    <location>
        <begin position="24"/>
        <end position="45"/>
    </location>
</feature>
<gene>
    <name evidence="2" type="ORF">AYI70_g7925</name>
</gene>
<evidence type="ECO:0000256" key="1">
    <source>
        <dbReference type="SAM" id="MobiDB-lite"/>
    </source>
</evidence>
<dbReference type="OrthoDB" id="185373at2759"/>
<name>A0A1R1XIA4_9FUNG</name>
<evidence type="ECO:0000313" key="2">
    <source>
        <dbReference type="EMBL" id="OMJ14364.1"/>
    </source>
</evidence>
<feature type="non-terminal residue" evidence="2">
    <location>
        <position position="986"/>
    </location>
</feature>
<comment type="caution">
    <text evidence="2">The sequence shown here is derived from an EMBL/GenBank/DDBJ whole genome shotgun (WGS) entry which is preliminary data.</text>
</comment>
<dbReference type="EMBL" id="LSSN01003097">
    <property type="protein sequence ID" value="OMJ14364.1"/>
    <property type="molecule type" value="Genomic_DNA"/>
</dbReference>
<accession>A0A1R1XIA4</accession>
<protein>
    <submittedName>
        <fullName evidence="2">Uncharacterized protein</fullName>
    </submittedName>
</protein>
<dbReference type="AlphaFoldDB" id="A0A1R1XIA4"/>
<evidence type="ECO:0000313" key="3">
    <source>
        <dbReference type="Proteomes" id="UP000187283"/>
    </source>
</evidence>
<feature type="compositionally biased region" description="Low complexity" evidence="1">
    <location>
        <begin position="71"/>
        <end position="89"/>
    </location>
</feature>
<dbReference type="Proteomes" id="UP000187283">
    <property type="component" value="Unassembled WGS sequence"/>
</dbReference>
<feature type="region of interest" description="Disordered" evidence="1">
    <location>
        <begin position="689"/>
        <end position="708"/>
    </location>
</feature>
<reference evidence="2 3" key="1">
    <citation type="submission" date="2017-01" db="EMBL/GenBank/DDBJ databases">
        <authorList>
            <person name="Mah S.A."/>
            <person name="Swanson W.J."/>
            <person name="Moy G.W."/>
            <person name="Vacquier V.D."/>
        </authorList>
    </citation>
    <scope>NUCLEOTIDE SEQUENCE [LARGE SCALE GENOMIC DNA]</scope>
    <source>
        <strain evidence="2 3">GSMNP</strain>
    </source>
</reference>
<proteinExistence type="predicted"/>
<feature type="region of interest" description="Disordered" evidence="1">
    <location>
        <begin position="68"/>
        <end position="89"/>
    </location>
</feature>
<feature type="compositionally biased region" description="Polar residues" evidence="1">
    <location>
        <begin position="30"/>
        <end position="45"/>
    </location>
</feature>
<sequence length="986" mass="109851">MLRQYISAAKPVYKKSIISIASQSSNTSKNAFKSSKPQIRPFTSSNGAIRQSFGIKDLILRISNRKNIQDSNSSNGSHQNNSINNESNSTTRLSLNIDEIKGQRPKKSFTWRLKGQRNGKDYVGLRVALDAKHAEKAWISFHLEPLDSVLQIGIDSDHKHVWDKYYNSTESVVQTSDIQTMIRIFNNIEGVLLEILQTFSVQLEAEISQNLAEIKLNDILNKDIPAFNGYWGHRIMSVFNQIISIKKFYKDLGITLEASNSKNEESILTESDFETILKVILNSITNNCQTGISYNLDTLVKLSQISQNCDTDPNSQTQSTPSTKSSPLDLISIESIQSTGSTLQRTYYDILRLYGSQFNLNASHLNHLLLACFLSNDTQLALESLNYFLNFNTNLDSYNIPSIFSNSDISATETKETSADEQIGIQAAFIKKAQGLFSDSPSVDSLVKPNPLTFAIISKIAGRISTDNTNDPKYQSLSLEIAKKSLGLFKKISITDESFTKASSKVDKSLSFLFSNQLLIDNFKNIIPELEVISNLFGINMKLDDIPEALNCYESFKLLITNHKSMLLEVAATENSPNIETLPKPDARSTLLLYFNDILRSSCQPNQDWLVKLILSDLNLYGLKPNKDSFEIYFNYINACHYEEKVSKTVELFSEMDLIYTLGSPDSQDLIIDIMSSISATSGFISNTGSSNSANSPEHQSKFNSLGSQKPDNLETAIIDFYTKWVSITKFSEDSYKLATSALIKCICTTKSLVYLDACLNLTIGDEKTKNFVSIQDSILLMNAYTVLGKPDVSLKIFQGLLANIGDSVEANSVKAGLYTAAMVAYFKAGLHVQVLEIWNELLAKPANMRTQRQSRDEDGDVNSDQVPAIRLEEFDQTAFDVRADRVVCAMQRVQEFAAGVGADEDAEDQADEGGGTSAGRYLRIDLEFKSRNKHAYITDMANPNAGKMYNLHLLGTLIDELVVNGMIEIDADIAKSVFEVLVRAR</sequence>